<organism evidence="4 5">
    <name type="scientific">Bacillus velezensis</name>
    <dbReference type="NCBI Taxonomy" id="492670"/>
    <lineage>
        <taxon>Bacteria</taxon>
        <taxon>Bacillati</taxon>
        <taxon>Bacillota</taxon>
        <taxon>Bacilli</taxon>
        <taxon>Bacillales</taxon>
        <taxon>Bacillaceae</taxon>
        <taxon>Bacillus</taxon>
        <taxon>Bacillus amyloliquefaciens group</taxon>
    </lineage>
</organism>
<evidence type="ECO:0000256" key="1">
    <source>
        <dbReference type="ARBA" id="ARBA00001974"/>
    </source>
</evidence>
<dbReference type="SUPFAM" id="SSF51905">
    <property type="entry name" value="FAD/NAD(P)-binding domain"/>
    <property type="match status" value="1"/>
</dbReference>
<dbReference type="EC" id="1.18.1.2" evidence="4"/>
<dbReference type="Pfam" id="PF13738">
    <property type="entry name" value="Pyr_redox_3"/>
    <property type="match status" value="1"/>
</dbReference>
<dbReference type="PRINTS" id="PR00368">
    <property type="entry name" value="FADPNR"/>
</dbReference>
<dbReference type="InterPro" id="IPR036188">
    <property type="entry name" value="FAD/NAD-bd_sf"/>
</dbReference>
<evidence type="ECO:0000256" key="3">
    <source>
        <dbReference type="ARBA" id="ARBA00023002"/>
    </source>
</evidence>
<dbReference type="GO" id="GO:0004324">
    <property type="term" value="F:ferredoxin-NADP+ reductase activity"/>
    <property type="evidence" value="ECO:0007669"/>
    <property type="project" value="UniProtKB-EC"/>
</dbReference>
<dbReference type="InterPro" id="IPR023856">
    <property type="entry name" value="Bdr"/>
</dbReference>
<evidence type="ECO:0000313" key="5">
    <source>
        <dbReference type="Proteomes" id="UP000587477"/>
    </source>
</evidence>
<evidence type="ECO:0000256" key="2">
    <source>
        <dbReference type="ARBA" id="ARBA00022630"/>
    </source>
</evidence>
<dbReference type="InterPro" id="IPR050097">
    <property type="entry name" value="Ferredoxin-NADP_redctase_2"/>
</dbReference>
<keyword evidence="3 4" id="KW-0560">Oxidoreductase</keyword>
<dbReference type="PANTHER" id="PTHR48105">
    <property type="entry name" value="THIOREDOXIN REDUCTASE 1-RELATED-RELATED"/>
    <property type="match status" value="1"/>
</dbReference>
<evidence type="ECO:0000313" key="4">
    <source>
        <dbReference type="EMBL" id="QOY28522.1"/>
    </source>
</evidence>
<comment type="cofactor">
    <cofactor evidence="1">
        <name>FAD</name>
        <dbReference type="ChEBI" id="CHEBI:57692"/>
    </cofactor>
</comment>
<dbReference type="Proteomes" id="UP000587477">
    <property type="component" value="Chromosome"/>
</dbReference>
<keyword evidence="2" id="KW-0285">Flavoprotein</keyword>
<sequence length="343" mass="38518">MSGNLCWKCQSQELKDMTEEKAIIIGGGPCGLSAAIHLKQIGVNALVIEKGNVVNSIYNYPTHQTFFSSSEKLEIGDVAFITENRKPVRIQALSYYREVVRRKELRVNAFETVERVTKQEDGRFLVETSKDRYLTPFCIIATGYYDHPNYMNIPGEGLPKVFHYFKEGHPYFDKDVAVIGGKNSSVDAALELVKSGARVTVLYRGHEYSPSIKPWILPEFEALVRNGTIRMEFGACLEEVTEDEIIFRSGRNETVRLKNDFVFAMTGYHPDHGFLEKIGVRIDAESGRPFFREETMETNVDGVFVAGVIAAGNNANEIFIENGRFHGGLIANEISKRLGAESI</sequence>
<dbReference type="Gene3D" id="3.50.50.60">
    <property type="entry name" value="FAD/NAD(P)-binding domain"/>
    <property type="match status" value="2"/>
</dbReference>
<name>A0A7W4QGI3_BACVE</name>
<proteinExistence type="predicted"/>
<dbReference type="AlphaFoldDB" id="A0A7W4QGI3"/>
<protein>
    <submittedName>
        <fullName evidence="4">Ferredoxin--NADP reductase</fullName>
        <ecNumber evidence="4">1.18.1.2</ecNumber>
    </submittedName>
</protein>
<gene>
    <name evidence="4" type="ORF">BACVE_003563</name>
</gene>
<dbReference type="EMBL" id="CP063687">
    <property type="protein sequence ID" value="QOY28522.1"/>
    <property type="molecule type" value="Genomic_DNA"/>
</dbReference>
<reference evidence="5" key="1">
    <citation type="submission" date="2020-10" db="EMBL/GenBank/DDBJ databases">
        <title>Complete genome sequence of Bacillus velezensis NST6.</title>
        <authorList>
            <person name="Choi J."/>
        </authorList>
    </citation>
    <scope>NUCLEOTIDE SEQUENCE [LARGE SCALE GENOMIC DNA]</scope>
    <source>
        <strain evidence="5">NST6</strain>
    </source>
</reference>
<accession>A0A7W4QGI3</accession>
<dbReference type="NCBIfam" id="TIGR04018">
    <property type="entry name" value="Bthiol_YpdA"/>
    <property type="match status" value="1"/>
</dbReference>
<dbReference type="PRINTS" id="PR00469">
    <property type="entry name" value="PNDRDTASEII"/>
</dbReference>